<organism evidence="10 11">
    <name type="scientific">Fundulus heteroclitus</name>
    <name type="common">Killifish</name>
    <name type="synonym">Mummichog</name>
    <dbReference type="NCBI Taxonomy" id="8078"/>
    <lineage>
        <taxon>Eukaryota</taxon>
        <taxon>Metazoa</taxon>
        <taxon>Chordata</taxon>
        <taxon>Craniata</taxon>
        <taxon>Vertebrata</taxon>
        <taxon>Euteleostomi</taxon>
        <taxon>Actinopterygii</taxon>
        <taxon>Neopterygii</taxon>
        <taxon>Teleostei</taxon>
        <taxon>Neoteleostei</taxon>
        <taxon>Acanthomorphata</taxon>
        <taxon>Ovalentaria</taxon>
        <taxon>Atherinomorphae</taxon>
        <taxon>Cyprinodontiformes</taxon>
        <taxon>Fundulidae</taxon>
        <taxon>Fundulus</taxon>
    </lineage>
</organism>
<dbReference type="PROSITE" id="PS00028">
    <property type="entry name" value="ZINC_FINGER_C2H2_1"/>
    <property type="match status" value="1"/>
</dbReference>
<evidence type="ECO:0000256" key="6">
    <source>
        <dbReference type="ARBA" id="ARBA00023242"/>
    </source>
</evidence>
<comment type="subcellular location">
    <subcellularLocation>
        <location evidence="1">Nucleus</location>
    </subcellularLocation>
</comment>
<dbReference type="AlphaFoldDB" id="A0A3Q2QJG7"/>
<dbReference type="GO" id="GO:0005634">
    <property type="term" value="C:nucleus"/>
    <property type="evidence" value="ECO:0007669"/>
    <property type="project" value="UniProtKB-SubCell"/>
</dbReference>
<keyword evidence="11" id="KW-1185">Reference proteome</keyword>
<keyword evidence="6" id="KW-0539">Nucleus</keyword>
<dbReference type="PROSITE" id="PS50157">
    <property type="entry name" value="ZINC_FINGER_C2H2_2"/>
    <property type="match status" value="4"/>
</dbReference>
<dbReference type="GO" id="GO:0008270">
    <property type="term" value="F:zinc ion binding"/>
    <property type="evidence" value="ECO:0007669"/>
    <property type="project" value="UniProtKB-KW"/>
</dbReference>
<feature type="region of interest" description="Disordered" evidence="8">
    <location>
        <begin position="1"/>
        <end position="52"/>
    </location>
</feature>
<evidence type="ECO:0000256" key="3">
    <source>
        <dbReference type="ARBA" id="ARBA00022737"/>
    </source>
</evidence>
<dbReference type="FunFam" id="3.30.160.60:FF:000446">
    <property type="entry name" value="Zinc finger protein"/>
    <property type="match status" value="1"/>
</dbReference>
<dbReference type="Gene3D" id="3.30.160.60">
    <property type="entry name" value="Classic Zinc Finger"/>
    <property type="match status" value="4"/>
</dbReference>
<dbReference type="SMART" id="SM00355">
    <property type="entry name" value="ZnF_C2H2"/>
    <property type="match status" value="4"/>
</dbReference>
<feature type="compositionally biased region" description="Basic and acidic residues" evidence="8">
    <location>
        <begin position="1"/>
        <end position="12"/>
    </location>
</feature>
<dbReference type="Ensembl" id="ENSFHET00000016277.1">
    <property type="protein sequence ID" value="ENSFHEP00000027501.1"/>
    <property type="gene ID" value="ENSFHEG00000011028.1"/>
</dbReference>
<keyword evidence="2" id="KW-0479">Metal-binding</keyword>
<evidence type="ECO:0000256" key="8">
    <source>
        <dbReference type="SAM" id="MobiDB-lite"/>
    </source>
</evidence>
<feature type="domain" description="C2H2-type" evidence="9">
    <location>
        <begin position="116"/>
        <end position="142"/>
    </location>
</feature>
<dbReference type="Pfam" id="PF00096">
    <property type="entry name" value="zf-C2H2"/>
    <property type="match status" value="4"/>
</dbReference>
<dbReference type="GeneTree" id="ENSGT01150000286977"/>
<sequence length="178" mass="20412">MKEDPEPTLVKEEEQEEPCTSVQGEQTRDSCLQSPPCREQERSPESVQPDAVRQRTGGKQCFCTVCGKTLNKQALASHMRIHTGEKPFSCHSCGKSFRHRPSLDLHLKTHSNEKAHVCRTCGKTFRRSDKLLLHRAHSGERPYVCRLCGNGFVNASKLNRHRISIMLFWLCIKWRNDP</sequence>
<evidence type="ECO:0000313" key="11">
    <source>
        <dbReference type="Proteomes" id="UP000265000"/>
    </source>
</evidence>
<feature type="domain" description="C2H2-type" evidence="9">
    <location>
        <begin position="143"/>
        <end position="162"/>
    </location>
</feature>
<feature type="domain" description="C2H2-type" evidence="9">
    <location>
        <begin position="61"/>
        <end position="87"/>
    </location>
</feature>
<dbReference type="InterPro" id="IPR013087">
    <property type="entry name" value="Znf_C2H2_type"/>
</dbReference>
<evidence type="ECO:0000256" key="4">
    <source>
        <dbReference type="ARBA" id="ARBA00022771"/>
    </source>
</evidence>
<feature type="compositionally biased region" description="Polar residues" evidence="8">
    <location>
        <begin position="18"/>
        <end position="33"/>
    </location>
</feature>
<reference evidence="10" key="1">
    <citation type="submission" date="2025-08" db="UniProtKB">
        <authorList>
            <consortium name="Ensembl"/>
        </authorList>
    </citation>
    <scope>IDENTIFICATION</scope>
</reference>
<evidence type="ECO:0000259" key="9">
    <source>
        <dbReference type="PROSITE" id="PS50157"/>
    </source>
</evidence>
<name>A0A3Q2QJG7_FUNHE</name>
<feature type="domain" description="C2H2-type" evidence="9">
    <location>
        <begin position="88"/>
        <end position="115"/>
    </location>
</feature>
<accession>A0A3Q2QJG7</accession>
<dbReference type="Proteomes" id="UP000265000">
    <property type="component" value="Unplaced"/>
</dbReference>
<evidence type="ECO:0000256" key="2">
    <source>
        <dbReference type="ARBA" id="ARBA00022723"/>
    </source>
</evidence>
<dbReference type="PANTHER" id="PTHR24394:SF29">
    <property type="entry name" value="MYONEURIN"/>
    <property type="match status" value="1"/>
</dbReference>
<dbReference type="InterPro" id="IPR036236">
    <property type="entry name" value="Znf_C2H2_sf"/>
</dbReference>
<dbReference type="FunFam" id="3.30.160.60:FF:002169">
    <property type="entry name" value="Zgc:174573"/>
    <property type="match status" value="1"/>
</dbReference>
<evidence type="ECO:0000256" key="7">
    <source>
        <dbReference type="PROSITE-ProRule" id="PRU00042"/>
    </source>
</evidence>
<dbReference type="PANTHER" id="PTHR24394">
    <property type="entry name" value="ZINC FINGER PROTEIN"/>
    <property type="match status" value="1"/>
</dbReference>
<reference evidence="10" key="2">
    <citation type="submission" date="2025-09" db="UniProtKB">
        <authorList>
            <consortium name="Ensembl"/>
        </authorList>
    </citation>
    <scope>IDENTIFICATION</scope>
</reference>
<evidence type="ECO:0000313" key="10">
    <source>
        <dbReference type="Ensembl" id="ENSFHEP00000027501.1"/>
    </source>
</evidence>
<evidence type="ECO:0000256" key="1">
    <source>
        <dbReference type="ARBA" id="ARBA00004123"/>
    </source>
</evidence>
<keyword evidence="5" id="KW-0862">Zinc</keyword>
<keyword evidence="4 7" id="KW-0863">Zinc-finger</keyword>
<keyword evidence="3" id="KW-0677">Repeat</keyword>
<dbReference type="GO" id="GO:0000981">
    <property type="term" value="F:DNA-binding transcription factor activity, RNA polymerase II-specific"/>
    <property type="evidence" value="ECO:0007669"/>
    <property type="project" value="TreeGrafter"/>
</dbReference>
<protein>
    <submittedName>
        <fullName evidence="10">Zinc finger protein 239-like</fullName>
    </submittedName>
</protein>
<proteinExistence type="predicted"/>
<dbReference type="SUPFAM" id="SSF57667">
    <property type="entry name" value="beta-beta-alpha zinc fingers"/>
    <property type="match status" value="2"/>
</dbReference>
<evidence type="ECO:0000256" key="5">
    <source>
        <dbReference type="ARBA" id="ARBA00022833"/>
    </source>
</evidence>